<organism evidence="3">
    <name type="scientific">mine drainage metagenome</name>
    <dbReference type="NCBI Taxonomy" id="410659"/>
    <lineage>
        <taxon>unclassified sequences</taxon>
        <taxon>metagenomes</taxon>
        <taxon>ecological metagenomes</taxon>
    </lineage>
</organism>
<dbReference type="Pfam" id="PF14382">
    <property type="entry name" value="ECR1_N"/>
    <property type="match status" value="1"/>
</dbReference>
<dbReference type="Gene3D" id="2.40.50.100">
    <property type="match status" value="1"/>
</dbReference>
<feature type="domain" description="Exosome complex component N-terminal" evidence="2">
    <location>
        <begin position="9"/>
        <end position="42"/>
    </location>
</feature>
<reference evidence="3" key="1">
    <citation type="submission" date="2013-08" db="EMBL/GenBank/DDBJ databases">
        <authorList>
            <person name="Mendez C."/>
            <person name="Richter M."/>
            <person name="Ferrer M."/>
            <person name="Sanchez J."/>
        </authorList>
    </citation>
    <scope>NUCLEOTIDE SEQUENCE</scope>
</reference>
<dbReference type="EMBL" id="AUZY01006427">
    <property type="protein sequence ID" value="EQD54404.1"/>
    <property type="molecule type" value="Genomic_DNA"/>
</dbReference>
<dbReference type="PANTHER" id="PTHR12686">
    <property type="entry name" value="3'-5' EXORIBONUCLEASE CSL4-RELATED"/>
    <property type="match status" value="1"/>
</dbReference>
<reference evidence="3" key="2">
    <citation type="journal article" date="2014" name="ISME J.">
        <title>Microbial stratification in low pH oxic and suboxic macroscopic growths along an acid mine drainage.</title>
        <authorList>
            <person name="Mendez-Garcia C."/>
            <person name="Mesa V."/>
            <person name="Sprenger R.R."/>
            <person name="Richter M."/>
            <person name="Diez M.S."/>
            <person name="Solano J."/>
            <person name="Bargiela R."/>
            <person name="Golyshina O.V."/>
            <person name="Manteca A."/>
            <person name="Ramos J.L."/>
            <person name="Gallego J.R."/>
            <person name="Llorente I."/>
            <person name="Martins Dos Santos V.A."/>
            <person name="Jensen O.N."/>
            <person name="Pelaez A.I."/>
            <person name="Sanchez J."/>
            <person name="Ferrer M."/>
        </authorList>
    </citation>
    <scope>NUCLEOTIDE SEQUENCE</scope>
</reference>
<dbReference type="GO" id="GO:0006396">
    <property type="term" value="P:RNA processing"/>
    <property type="evidence" value="ECO:0007669"/>
    <property type="project" value="InterPro"/>
</dbReference>
<dbReference type="AlphaFoldDB" id="T1BM78"/>
<name>T1BM78_9ZZZZ</name>
<sequence>MNAEELPKLVVPGDLLGTAEEYVPGRGTYEYNGQVYAALLGHPRVDSQTRLATVEALHAIPHLAEGEAVYARVDEIKAAM</sequence>
<dbReference type="GO" id="GO:0000178">
    <property type="term" value="C:exosome (RNase complex)"/>
    <property type="evidence" value="ECO:0007669"/>
    <property type="project" value="UniProtKB-KW"/>
</dbReference>
<evidence type="ECO:0000259" key="2">
    <source>
        <dbReference type="Pfam" id="PF14382"/>
    </source>
</evidence>
<dbReference type="PANTHER" id="PTHR12686:SF8">
    <property type="entry name" value="EXOSOME COMPLEX COMPONENT CSL4"/>
    <property type="match status" value="1"/>
</dbReference>
<evidence type="ECO:0000256" key="1">
    <source>
        <dbReference type="ARBA" id="ARBA00022835"/>
    </source>
</evidence>
<feature type="non-terminal residue" evidence="3">
    <location>
        <position position="80"/>
    </location>
</feature>
<accession>T1BM78</accession>
<dbReference type="InterPro" id="IPR039771">
    <property type="entry name" value="Csl4"/>
</dbReference>
<dbReference type="SUPFAM" id="SSF110324">
    <property type="entry name" value="Ribosomal L27 protein-like"/>
    <property type="match status" value="1"/>
</dbReference>
<proteinExistence type="predicted"/>
<dbReference type="InterPro" id="IPR025721">
    <property type="entry name" value="Exosome_cplx_N_dom"/>
</dbReference>
<evidence type="ECO:0000313" key="3">
    <source>
        <dbReference type="EMBL" id="EQD54404.1"/>
    </source>
</evidence>
<keyword evidence="1" id="KW-0271">Exosome</keyword>
<gene>
    <name evidence="3" type="ORF">B1B_09704</name>
</gene>
<dbReference type="GO" id="GO:0005634">
    <property type="term" value="C:nucleus"/>
    <property type="evidence" value="ECO:0007669"/>
    <property type="project" value="UniProtKB-ARBA"/>
</dbReference>
<comment type="caution">
    <text evidence="3">The sequence shown here is derived from an EMBL/GenBank/DDBJ whole genome shotgun (WGS) entry which is preliminary data.</text>
</comment>
<protein>
    <submittedName>
        <fullName evidence="3">Exosome complex RNA-binding protein Csl4</fullName>
    </submittedName>
</protein>